<evidence type="ECO:0008006" key="3">
    <source>
        <dbReference type="Google" id="ProtNLM"/>
    </source>
</evidence>
<dbReference type="EMBL" id="CP001999">
    <property type="protein sequence ID" value="ADG93360.1"/>
    <property type="molecule type" value="Genomic_DNA"/>
</dbReference>
<dbReference type="HOGENOM" id="CLU_679061_0_0_7"/>
<gene>
    <name evidence="1" type="ordered locus">Arnit_1706</name>
</gene>
<dbReference type="OrthoDB" id="5354863at2"/>
<accession>D5UZZ1</accession>
<dbReference type="PANTHER" id="PTHR24023:SF1082">
    <property type="entry name" value="COLLAGEN TRIPLE HELIX REPEAT"/>
    <property type="match status" value="1"/>
</dbReference>
<dbReference type="GO" id="GO:0005615">
    <property type="term" value="C:extracellular space"/>
    <property type="evidence" value="ECO:0007669"/>
    <property type="project" value="TreeGrafter"/>
</dbReference>
<dbReference type="RefSeq" id="WP_013135505.1">
    <property type="nucleotide sequence ID" value="NC_014166.1"/>
</dbReference>
<proteinExistence type="predicted"/>
<name>D5UZZ1_ARCNC</name>
<evidence type="ECO:0000313" key="2">
    <source>
        <dbReference type="Proteomes" id="UP000000939"/>
    </source>
</evidence>
<dbReference type="AlphaFoldDB" id="D5UZZ1"/>
<dbReference type="eggNOG" id="COG2931">
    <property type="taxonomic scope" value="Bacteria"/>
</dbReference>
<dbReference type="Proteomes" id="UP000000939">
    <property type="component" value="Chromosome"/>
</dbReference>
<organism evidence="1 2">
    <name type="scientific">Arcobacter nitrofigilis (strain ATCC 33309 / DSM 7299 / CCUG 15893 / LMG 7604 / NCTC 12251 / CI)</name>
    <name type="common">Campylobacter nitrofigilis</name>
    <dbReference type="NCBI Taxonomy" id="572480"/>
    <lineage>
        <taxon>Bacteria</taxon>
        <taxon>Pseudomonadati</taxon>
        <taxon>Campylobacterota</taxon>
        <taxon>Epsilonproteobacteria</taxon>
        <taxon>Campylobacterales</taxon>
        <taxon>Arcobacteraceae</taxon>
        <taxon>Arcobacter</taxon>
    </lineage>
</organism>
<dbReference type="STRING" id="572480.Arnit_1706"/>
<dbReference type="InterPro" id="IPR050149">
    <property type="entry name" value="Collagen_superfamily"/>
</dbReference>
<dbReference type="GO" id="GO:0031012">
    <property type="term" value="C:extracellular matrix"/>
    <property type="evidence" value="ECO:0007669"/>
    <property type="project" value="TreeGrafter"/>
</dbReference>
<evidence type="ECO:0000313" key="1">
    <source>
        <dbReference type="EMBL" id="ADG93360.1"/>
    </source>
</evidence>
<reference evidence="1 2" key="1">
    <citation type="journal article" date="2010" name="Stand. Genomic Sci.">
        <title>Complete genome sequence of Arcobacter nitrofigilis type strain (CI).</title>
        <authorList>
            <person name="Pati A."/>
            <person name="Gronow S."/>
            <person name="Lapidus A."/>
            <person name="Copeland A."/>
            <person name="Glavina Del Rio T."/>
            <person name="Nolan M."/>
            <person name="Lucas S."/>
            <person name="Tice H."/>
            <person name="Cheng J.F."/>
            <person name="Han C."/>
            <person name="Chertkov O."/>
            <person name="Bruce D."/>
            <person name="Tapia R."/>
            <person name="Goodwin L."/>
            <person name="Pitluck S."/>
            <person name="Liolios K."/>
            <person name="Ivanova N."/>
            <person name="Mavromatis K."/>
            <person name="Chen A."/>
            <person name="Palaniappan K."/>
            <person name="Land M."/>
            <person name="Hauser L."/>
            <person name="Chang Y.J."/>
            <person name="Jeffries C.D."/>
            <person name="Detter J.C."/>
            <person name="Rohde M."/>
            <person name="Goker M."/>
            <person name="Bristow J."/>
            <person name="Eisen J.A."/>
            <person name="Markowitz V."/>
            <person name="Hugenholtz P."/>
            <person name="Klenk H.P."/>
            <person name="Kyrpides N.C."/>
        </authorList>
    </citation>
    <scope>NUCLEOTIDE SEQUENCE [LARGE SCALE GENOMIC DNA]</scope>
    <source>
        <strain evidence="2">ATCC 33309 / DSM 7299 / CCUG 15893 / LMG 7604 / NCTC 12251 / CI</strain>
    </source>
</reference>
<dbReference type="KEGG" id="ant:Arnit_1706"/>
<sequence>MATSIEILNNIRDTISNLVDKYNEQSTATETTKDELKEIDKELGDCFNLLLQIDTSLTSLNFDDSKSLIIDLKTKQEKIDLLLDLETIINEMITKFDNGLFKGERGDKGEKGDTGLPFTYDMFTEAQLALLKGVKGDKGEKGDSFTIDDFTSEQLESLRGATGSQGIQGEQGLRGATGTALTFDMLTLGQKEELRGATGSQGIQGEKGATGKPLTFDMLTLEQKEELRGATGLQGKSNYDIYLETGASGTKEDFLQLFSSKLLNIKTITDKNQIASTVINTWDSLFSFSYTPMSINSKLLFLFSVNVTVFQDDGYLKLTKDGLDVDLPTSGGDVKAHALFSSYAGWNGNCVSFQVSDLVSELKEFVFDLKCYGAGASVIYNRRSSTNGEDSGAGVSTVTIFEFKE</sequence>
<dbReference type="PANTHER" id="PTHR24023">
    <property type="entry name" value="COLLAGEN ALPHA"/>
    <property type="match status" value="1"/>
</dbReference>
<keyword evidence="2" id="KW-1185">Reference proteome</keyword>
<protein>
    <recommendedName>
        <fullName evidence="3">Collagen triple helix repeat protein</fullName>
    </recommendedName>
</protein>